<keyword evidence="2" id="KW-1185">Reference proteome</keyword>
<dbReference type="Proteomes" id="UP000836387">
    <property type="component" value="Unassembled WGS sequence"/>
</dbReference>
<evidence type="ECO:0000313" key="2">
    <source>
        <dbReference type="Proteomes" id="UP000836387"/>
    </source>
</evidence>
<sequence>MGILLEGGADVDAVAPCDPYDFDLQTPILRSDFAPPGLHTTIAESVFYRHPHFFNQFLRYTRVQQGHMSQARLLQAAVEGRGALTSYLQTLTADISEVKWHLESCLAKAFLLKVTDDSSFIERRIKLIHNLLISGTDPTLPSICGVVSVQSMLDYLIMWGQDWIEEENELLPECFNEVTGQLLRHGALWDKICWHHIVNGDSLGILPMLGSLGIDFKSLDGEALRCAVRASNLEAVRWLLDAGADYFSSYYSMGPGFQWTFMAARLLDSCTAQ</sequence>
<gene>
    <name evidence="1" type="ORF">CRV2_00008576</name>
</gene>
<comment type="caution">
    <text evidence="1">The sequence shown here is derived from an EMBL/GenBank/DDBJ whole genome shotgun (WGS) entry which is preliminary data.</text>
</comment>
<accession>A0ACA9UT94</accession>
<proteinExistence type="predicted"/>
<name>A0ACA9UT94_BIOOC</name>
<dbReference type="EMBL" id="CADEHS020000645">
    <property type="protein sequence ID" value="CAG9956665.1"/>
    <property type="molecule type" value="Genomic_DNA"/>
</dbReference>
<organism evidence="1 2">
    <name type="scientific">Clonostachys rosea f. rosea IK726</name>
    <dbReference type="NCBI Taxonomy" id="1349383"/>
    <lineage>
        <taxon>Eukaryota</taxon>
        <taxon>Fungi</taxon>
        <taxon>Dikarya</taxon>
        <taxon>Ascomycota</taxon>
        <taxon>Pezizomycotina</taxon>
        <taxon>Sordariomycetes</taxon>
        <taxon>Hypocreomycetidae</taxon>
        <taxon>Hypocreales</taxon>
        <taxon>Bionectriaceae</taxon>
        <taxon>Clonostachys</taxon>
    </lineage>
</organism>
<reference evidence="1" key="1">
    <citation type="submission" date="2020-04" db="EMBL/GenBank/DDBJ databases">
        <authorList>
            <person name="Broberg M."/>
        </authorList>
    </citation>
    <scope>NUCLEOTIDE SEQUENCE</scope>
</reference>
<evidence type="ECO:0000313" key="1">
    <source>
        <dbReference type="EMBL" id="CAG9956665.1"/>
    </source>
</evidence>
<protein>
    <submittedName>
        <fullName evidence="1">Uncharacterized protein</fullName>
    </submittedName>
</protein>
<reference evidence="1" key="2">
    <citation type="submission" date="2021-10" db="EMBL/GenBank/DDBJ databases">
        <authorList>
            <person name="Piombo E."/>
        </authorList>
    </citation>
    <scope>NUCLEOTIDE SEQUENCE</scope>
</reference>